<dbReference type="InterPro" id="IPR002347">
    <property type="entry name" value="SDR_fam"/>
</dbReference>
<evidence type="ECO:0000313" key="5">
    <source>
        <dbReference type="RefSeq" id="XP_054845716.1"/>
    </source>
</evidence>
<reference evidence="5" key="1">
    <citation type="submission" date="2025-08" db="UniProtKB">
        <authorList>
            <consortium name="RefSeq"/>
        </authorList>
    </citation>
    <scope>IDENTIFICATION</scope>
    <source>
        <tissue evidence="5">Blood</tissue>
    </source>
</reference>
<evidence type="ECO:0000313" key="4">
    <source>
        <dbReference type="Proteomes" id="UP001190640"/>
    </source>
</evidence>
<gene>
    <name evidence="5" type="primary">LOC129336572</name>
</gene>
<dbReference type="GeneID" id="129336572"/>
<accession>A0AA97L8M6</accession>
<evidence type="ECO:0000256" key="3">
    <source>
        <dbReference type="RuleBase" id="RU000363"/>
    </source>
</evidence>
<dbReference type="RefSeq" id="XP_054845716.1">
    <property type="nucleotide sequence ID" value="XM_054989741.1"/>
</dbReference>
<dbReference type="SUPFAM" id="SSF51735">
    <property type="entry name" value="NAD(P)-binding Rossmann-fold domains"/>
    <property type="match status" value="1"/>
</dbReference>
<sequence length="326" mass="35031">MPPAAALLGPLAGLALLLLLLRARRRRAWSPRACPLDLRGKTALVTGASSGIGRCVALDLARRNARTILACRDQERGQAVLEEIHGATGNPNVQLRILDVSSLASIREFVRCFLQEEGQLDILVNNAGVTGLPFRLTAEGLELTFATNFLGPFLLTNLLLGALKASTPARIVNVSSFVHHKGTVNIKFLTGEERPKSSAQAYNSSKLMNVVFTAELARRLQGTGVTVNALNPGVVKTGIMRHFHWAVRLLFSICGIFMKSAEQGAASTLYCAISKEVEGISGKYFESDCSLALPSDYAQDTGIARKLWDASEQLTGLDNGGSRGTK</sequence>
<dbReference type="PANTHER" id="PTHR43157">
    <property type="entry name" value="PHOSPHATIDYLINOSITOL-GLYCAN BIOSYNTHESIS CLASS F PROTEIN-RELATED"/>
    <property type="match status" value="1"/>
</dbReference>
<dbReference type="GO" id="GO:0016491">
    <property type="term" value="F:oxidoreductase activity"/>
    <property type="evidence" value="ECO:0007669"/>
    <property type="project" value="UniProtKB-KW"/>
</dbReference>
<organism evidence="4 5">
    <name type="scientific">Eublepharis macularius</name>
    <name type="common">Leopard gecko</name>
    <name type="synonym">Cyrtodactylus macularius</name>
    <dbReference type="NCBI Taxonomy" id="481883"/>
    <lineage>
        <taxon>Eukaryota</taxon>
        <taxon>Metazoa</taxon>
        <taxon>Chordata</taxon>
        <taxon>Craniata</taxon>
        <taxon>Vertebrata</taxon>
        <taxon>Euteleostomi</taxon>
        <taxon>Lepidosauria</taxon>
        <taxon>Squamata</taxon>
        <taxon>Bifurcata</taxon>
        <taxon>Gekkota</taxon>
        <taxon>Eublepharidae</taxon>
        <taxon>Eublepharinae</taxon>
        <taxon>Eublepharis</taxon>
    </lineage>
</organism>
<evidence type="ECO:0000256" key="1">
    <source>
        <dbReference type="ARBA" id="ARBA00006484"/>
    </source>
</evidence>
<dbReference type="PRINTS" id="PR00080">
    <property type="entry name" value="SDRFAMILY"/>
</dbReference>
<evidence type="ECO:0000256" key="2">
    <source>
        <dbReference type="ARBA" id="ARBA00023002"/>
    </source>
</evidence>
<dbReference type="KEGG" id="emc:129336572"/>
<dbReference type="PRINTS" id="PR00081">
    <property type="entry name" value="GDHRDH"/>
</dbReference>
<dbReference type="Proteomes" id="UP001190640">
    <property type="component" value="Chromosome 10"/>
</dbReference>
<proteinExistence type="inferred from homology"/>
<dbReference type="PANTHER" id="PTHR43157:SF30">
    <property type="entry name" value="RETINOL DEHYDROGENASE 11-LIKE"/>
    <property type="match status" value="1"/>
</dbReference>
<dbReference type="InterPro" id="IPR036291">
    <property type="entry name" value="NAD(P)-bd_dom_sf"/>
</dbReference>
<dbReference type="CDD" id="cd05327">
    <property type="entry name" value="retinol-DH_like_SDR_c_like"/>
    <property type="match status" value="1"/>
</dbReference>
<keyword evidence="4" id="KW-1185">Reference proteome</keyword>
<dbReference type="Pfam" id="PF00106">
    <property type="entry name" value="adh_short"/>
    <property type="match status" value="1"/>
</dbReference>
<protein>
    <submittedName>
        <fullName evidence="5">Retinol dehydrogenase 14-like isoform X1</fullName>
    </submittedName>
</protein>
<name>A0AA97L8M6_EUBMA</name>
<keyword evidence="2" id="KW-0560">Oxidoreductase</keyword>
<comment type="similarity">
    <text evidence="1 3">Belongs to the short-chain dehydrogenases/reductases (SDR) family.</text>
</comment>
<dbReference type="Gene3D" id="3.40.50.720">
    <property type="entry name" value="NAD(P)-binding Rossmann-like Domain"/>
    <property type="match status" value="1"/>
</dbReference>
<dbReference type="AlphaFoldDB" id="A0AA97L8M6"/>